<accession>A0A2D4Q5X1</accession>
<dbReference type="EMBL" id="IACN01110766">
    <property type="protein sequence ID" value="LAB64946.1"/>
    <property type="molecule type" value="Transcribed_RNA"/>
</dbReference>
<feature type="compositionally biased region" description="Acidic residues" evidence="1">
    <location>
        <begin position="50"/>
        <end position="59"/>
    </location>
</feature>
<dbReference type="AlphaFoldDB" id="A0A2D4Q5X1"/>
<reference evidence="2" key="2">
    <citation type="submission" date="2017-11" db="EMBL/GenBank/DDBJ databases">
        <title>Coralsnake Venomics: Analyses of Venom Gland Transcriptomes and Proteomes of Six Brazilian Taxa.</title>
        <authorList>
            <person name="Aird S.D."/>
            <person name="Jorge da Silva N."/>
            <person name="Qiu L."/>
            <person name="Villar-Briones A."/>
            <person name="Aparecida-Saddi V."/>
            <person name="Campos-Telles M.P."/>
            <person name="Grau M."/>
            <person name="Mikheyev A.S."/>
        </authorList>
    </citation>
    <scope>NUCLEOTIDE SEQUENCE</scope>
    <source>
        <tissue evidence="2">Venom_gland</tissue>
    </source>
</reference>
<feature type="region of interest" description="Disordered" evidence="1">
    <location>
        <begin position="28"/>
        <end position="61"/>
    </location>
</feature>
<protein>
    <submittedName>
        <fullName evidence="2">Uncharacterized protein</fullName>
    </submittedName>
</protein>
<evidence type="ECO:0000313" key="2">
    <source>
        <dbReference type="EMBL" id="LAB64946.1"/>
    </source>
</evidence>
<reference evidence="2" key="1">
    <citation type="submission" date="2017-07" db="EMBL/GenBank/DDBJ databases">
        <authorList>
            <person name="Mikheyev A."/>
            <person name="Grau M."/>
        </authorList>
    </citation>
    <scope>NUCLEOTIDE SEQUENCE</scope>
    <source>
        <tissue evidence="2">Venom_gland</tissue>
    </source>
</reference>
<organism evidence="2">
    <name type="scientific">Micrurus surinamensis</name>
    <name type="common">Surinam coral snake</name>
    <dbReference type="NCBI Taxonomy" id="129470"/>
    <lineage>
        <taxon>Eukaryota</taxon>
        <taxon>Metazoa</taxon>
        <taxon>Chordata</taxon>
        <taxon>Craniata</taxon>
        <taxon>Vertebrata</taxon>
        <taxon>Euteleostomi</taxon>
        <taxon>Lepidosauria</taxon>
        <taxon>Squamata</taxon>
        <taxon>Bifurcata</taxon>
        <taxon>Unidentata</taxon>
        <taxon>Episquamata</taxon>
        <taxon>Toxicofera</taxon>
        <taxon>Serpentes</taxon>
        <taxon>Colubroidea</taxon>
        <taxon>Elapidae</taxon>
        <taxon>Elapinae</taxon>
        <taxon>Micrurus</taxon>
    </lineage>
</organism>
<proteinExistence type="predicted"/>
<name>A0A2D4Q5X1_MICSU</name>
<sequence>MAAIERRRMVTDEIEWKVVAVRRLRRGRRERRKDKERADGVDGSGRNEGDGGDGGDEDGGVMRTAWVKVTEAVAETRELDGKDCWWIVTKDSETDGGEEGGDGGG</sequence>
<evidence type="ECO:0000256" key="1">
    <source>
        <dbReference type="SAM" id="MobiDB-lite"/>
    </source>
</evidence>
<feature type="compositionally biased region" description="Basic and acidic residues" evidence="1">
    <location>
        <begin position="33"/>
        <end position="49"/>
    </location>
</feature>